<dbReference type="Proteomes" id="UP001595692">
    <property type="component" value="Unassembled WGS sequence"/>
</dbReference>
<gene>
    <name evidence="2" type="ORF">ACFOSS_04590</name>
</gene>
<evidence type="ECO:0008006" key="4">
    <source>
        <dbReference type="Google" id="ProtNLM"/>
    </source>
</evidence>
<keyword evidence="1" id="KW-0812">Transmembrane</keyword>
<keyword evidence="1" id="KW-0472">Membrane</keyword>
<dbReference type="EMBL" id="JBHSAF010000002">
    <property type="protein sequence ID" value="MFC3912750.1"/>
    <property type="molecule type" value="Genomic_DNA"/>
</dbReference>
<evidence type="ECO:0000256" key="1">
    <source>
        <dbReference type="SAM" id="Phobius"/>
    </source>
</evidence>
<dbReference type="Gene3D" id="1.20.1280.290">
    <property type="match status" value="1"/>
</dbReference>
<accession>A0ABV8CKQ5</accession>
<reference evidence="3" key="1">
    <citation type="journal article" date="2019" name="Int. J. Syst. Evol. Microbiol.">
        <title>The Global Catalogue of Microorganisms (GCM) 10K type strain sequencing project: providing services to taxonomists for standard genome sequencing and annotation.</title>
        <authorList>
            <consortium name="The Broad Institute Genomics Platform"/>
            <consortium name="The Broad Institute Genome Sequencing Center for Infectious Disease"/>
            <person name="Wu L."/>
            <person name="Ma J."/>
        </authorList>
    </citation>
    <scope>NUCLEOTIDE SEQUENCE [LARGE SCALE GENOMIC DNA]</scope>
    <source>
        <strain evidence="3">CCUG 54939</strain>
    </source>
</reference>
<comment type="caution">
    <text evidence="2">The sequence shown here is derived from an EMBL/GenBank/DDBJ whole genome shotgun (WGS) entry which is preliminary data.</text>
</comment>
<evidence type="ECO:0000313" key="3">
    <source>
        <dbReference type="Proteomes" id="UP001595692"/>
    </source>
</evidence>
<protein>
    <recommendedName>
        <fullName evidence="4">Sugar efflux transporter for intercellular exchange</fullName>
    </recommendedName>
</protein>
<feature type="transmembrane region" description="Helical" evidence="1">
    <location>
        <begin position="37"/>
        <end position="58"/>
    </location>
</feature>
<keyword evidence="3" id="KW-1185">Reference proteome</keyword>
<name>A0ABV8CKQ5_9GAMM</name>
<proteinExistence type="predicted"/>
<keyword evidence="1" id="KW-1133">Transmembrane helix</keyword>
<sequence length="86" mass="9322">MQSVLINRLGWFASLMAMVMYASYLDQIRLNISGASGSLLLPIAATINCLAWVGYSWLKPQKDWPMLCCNALGVVVCGATVITALL</sequence>
<feature type="transmembrane region" description="Helical" evidence="1">
    <location>
        <begin position="64"/>
        <end position="85"/>
    </location>
</feature>
<feature type="transmembrane region" description="Helical" evidence="1">
    <location>
        <begin position="6"/>
        <end position="25"/>
    </location>
</feature>
<organism evidence="2 3">
    <name type="scientific">Pseudaeromonas sharmana</name>
    <dbReference type="NCBI Taxonomy" id="328412"/>
    <lineage>
        <taxon>Bacteria</taxon>
        <taxon>Pseudomonadati</taxon>
        <taxon>Pseudomonadota</taxon>
        <taxon>Gammaproteobacteria</taxon>
        <taxon>Aeromonadales</taxon>
        <taxon>Aeromonadaceae</taxon>
        <taxon>Pseudaeromonas</taxon>
    </lineage>
</organism>
<evidence type="ECO:0000313" key="2">
    <source>
        <dbReference type="EMBL" id="MFC3912750.1"/>
    </source>
</evidence>
<dbReference type="RefSeq" id="WP_377150904.1">
    <property type="nucleotide sequence ID" value="NZ_JBHSAF010000002.1"/>
</dbReference>